<protein>
    <recommendedName>
        <fullName evidence="12">Prepilin peptidase</fullName>
    </recommendedName>
</protein>
<feature type="transmembrane region" description="Helical" evidence="7">
    <location>
        <begin position="6"/>
        <end position="25"/>
    </location>
</feature>
<dbReference type="GO" id="GO:0005886">
    <property type="term" value="C:plasma membrane"/>
    <property type="evidence" value="ECO:0007669"/>
    <property type="project" value="UniProtKB-SubCell"/>
</dbReference>
<dbReference type="Pfam" id="PF06750">
    <property type="entry name" value="A24_N_bact"/>
    <property type="match status" value="1"/>
</dbReference>
<comment type="similarity">
    <text evidence="2">Belongs to the peptidase A24 family.</text>
</comment>
<feature type="transmembrane region" description="Helical" evidence="7">
    <location>
        <begin position="219"/>
        <end position="236"/>
    </location>
</feature>
<dbReference type="PANTHER" id="PTHR30487">
    <property type="entry name" value="TYPE 4 PREPILIN-LIKE PROTEINS LEADER PEPTIDE-PROCESSING ENZYME"/>
    <property type="match status" value="1"/>
</dbReference>
<evidence type="ECO:0000259" key="8">
    <source>
        <dbReference type="Pfam" id="PF01478"/>
    </source>
</evidence>
<keyword evidence="5 7" id="KW-1133">Transmembrane helix</keyword>
<dbReference type="InterPro" id="IPR010627">
    <property type="entry name" value="Prepilin_pept_A24_N"/>
</dbReference>
<evidence type="ECO:0000256" key="5">
    <source>
        <dbReference type="ARBA" id="ARBA00022989"/>
    </source>
</evidence>
<feature type="transmembrane region" description="Helical" evidence="7">
    <location>
        <begin position="78"/>
        <end position="111"/>
    </location>
</feature>
<dbReference type="AlphaFoldDB" id="A0A1G1Y1J3"/>
<keyword evidence="6 7" id="KW-0472">Membrane</keyword>
<feature type="transmembrane region" description="Helical" evidence="7">
    <location>
        <begin position="143"/>
        <end position="163"/>
    </location>
</feature>
<dbReference type="STRING" id="1797533.A2731_02090"/>
<dbReference type="GO" id="GO:0004190">
    <property type="term" value="F:aspartic-type endopeptidase activity"/>
    <property type="evidence" value="ECO:0007669"/>
    <property type="project" value="InterPro"/>
</dbReference>
<keyword evidence="4 7" id="KW-0812">Transmembrane</keyword>
<name>A0A1G1Y1J3_9BACT</name>
<dbReference type="Pfam" id="PF01478">
    <property type="entry name" value="Peptidase_A24"/>
    <property type="match status" value="1"/>
</dbReference>
<accession>A0A1G1Y1J3</accession>
<keyword evidence="3" id="KW-1003">Cell membrane</keyword>
<organism evidence="10 11">
    <name type="scientific">Candidatus Buchananbacteria bacterium RIFCSPHIGHO2_01_FULL_39_8</name>
    <dbReference type="NCBI Taxonomy" id="1797533"/>
    <lineage>
        <taxon>Bacteria</taxon>
        <taxon>Candidatus Buchananiibacteriota</taxon>
    </lineage>
</organism>
<evidence type="ECO:0000313" key="10">
    <source>
        <dbReference type="EMBL" id="OGY45706.1"/>
    </source>
</evidence>
<feature type="transmembrane region" description="Helical" evidence="7">
    <location>
        <begin position="183"/>
        <end position="207"/>
    </location>
</feature>
<evidence type="ECO:0000256" key="4">
    <source>
        <dbReference type="ARBA" id="ARBA00022692"/>
    </source>
</evidence>
<evidence type="ECO:0008006" key="12">
    <source>
        <dbReference type="Google" id="ProtNLM"/>
    </source>
</evidence>
<sequence>MLDLIIFIFGLIVGSFLNVVLWRLYTNEPFLGGRSYCPKCKEEIAWYDNIPLLSFLLLGGKCRHCQNQISLQYPFVEAVTAIIFLGLFLSFGLTVEFFTLIIFSSFLIIIFVYDLKYYLILDEVVIPAAIFAFLVNLSLGLSFWNLALAGLIGGGFFLIQFLISKGRWIGGGDIRLGVLMGLMLGFPLILVAFFVAYLVGAIVGLVLISLGKKKMSSQIPFGTFLSAATFFTFLYGQEFFDWYLNLINY</sequence>
<dbReference type="Gene3D" id="1.20.120.1220">
    <property type="match status" value="1"/>
</dbReference>
<evidence type="ECO:0000256" key="2">
    <source>
        <dbReference type="ARBA" id="ARBA00005801"/>
    </source>
</evidence>
<evidence type="ECO:0000259" key="9">
    <source>
        <dbReference type="Pfam" id="PF06750"/>
    </source>
</evidence>
<dbReference type="Proteomes" id="UP000176241">
    <property type="component" value="Unassembled WGS sequence"/>
</dbReference>
<feature type="domain" description="Prepilin type IV endopeptidase peptidase" evidence="8">
    <location>
        <begin position="101"/>
        <end position="205"/>
    </location>
</feature>
<comment type="caution">
    <text evidence="10">The sequence shown here is derived from an EMBL/GenBank/DDBJ whole genome shotgun (WGS) entry which is preliminary data.</text>
</comment>
<dbReference type="EMBL" id="MHIC01000011">
    <property type="protein sequence ID" value="OGY45706.1"/>
    <property type="molecule type" value="Genomic_DNA"/>
</dbReference>
<dbReference type="PANTHER" id="PTHR30487:SF0">
    <property type="entry name" value="PREPILIN LEADER PEPTIDASE_N-METHYLTRANSFERASE-RELATED"/>
    <property type="match status" value="1"/>
</dbReference>
<evidence type="ECO:0000313" key="11">
    <source>
        <dbReference type="Proteomes" id="UP000176241"/>
    </source>
</evidence>
<evidence type="ECO:0000256" key="3">
    <source>
        <dbReference type="ARBA" id="ARBA00022475"/>
    </source>
</evidence>
<dbReference type="GO" id="GO:0006465">
    <property type="term" value="P:signal peptide processing"/>
    <property type="evidence" value="ECO:0007669"/>
    <property type="project" value="TreeGrafter"/>
</dbReference>
<dbReference type="InterPro" id="IPR050882">
    <property type="entry name" value="Prepilin_peptidase/N-MTase"/>
</dbReference>
<evidence type="ECO:0000256" key="1">
    <source>
        <dbReference type="ARBA" id="ARBA00004651"/>
    </source>
</evidence>
<gene>
    <name evidence="10" type="ORF">A2731_02090</name>
</gene>
<comment type="subcellular location">
    <subcellularLocation>
        <location evidence="1">Cell membrane</location>
        <topology evidence="1">Multi-pass membrane protein</topology>
    </subcellularLocation>
</comment>
<dbReference type="InterPro" id="IPR000045">
    <property type="entry name" value="Prepilin_IV_endopep_pep"/>
</dbReference>
<feature type="domain" description="Prepilin peptidase A24 N-terminal" evidence="9">
    <location>
        <begin position="8"/>
        <end position="91"/>
    </location>
</feature>
<proteinExistence type="inferred from homology"/>
<reference evidence="10 11" key="1">
    <citation type="journal article" date="2016" name="Nat. Commun.">
        <title>Thousands of microbial genomes shed light on interconnected biogeochemical processes in an aquifer system.</title>
        <authorList>
            <person name="Anantharaman K."/>
            <person name="Brown C.T."/>
            <person name="Hug L.A."/>
            <person name="Sharon I."/>
            <person name="Castelle C.J."/>
            <person name="Probst A.J."/>
            <person name="Thomas B.C."/>
            <person name="Singh A."/>
            <person name="Wilkins M.J."/>
            <person name="Karaoz U."/>
            <person name="Brodie E.L."/>
            <person name="Williams K.H."/>
            <person name="Hubbard S.S."/>
            <person name="Banfield J.F."/>
        </authorList>
    </citation>
    <scope>NUCLEOTIDE SEQUENCE [LARGE SCALE GENOMIC DNA]</scope>
</reference>
<evidence type="ECO:0000256" key="7">
    <source>
        <dbReference type="SAM" id="Phobius"/>
    </source>
</evidence>
<evidence type="ECO:0000256" key="6">
    <source>
        <dbReference type="ARBA" id="ARBA00023136"/>
    </source>
</evidence>